<feature type="transmembrane region" description="Helical" evidence="5">
    <location>
        <begin position="90"/>
        <end position="108"/>
    </location>
</feature>
<evidence type="ECO:0000256" key="5">
    <source>
        <dbReference type="SAM" id="Phobius"/>
    </source>
</evidence>
<feature type="transmembrane region" description="Helical" evidence="5">
    <location>
        <begin position="114"/>
        <end position="136"/>
    </location>
</feature>
<feature type="transmembrane region" description="Helical" evidence="5">
    <location>
        <begin position="442"/>
        <end position="466"/>
    </location>
</feature>
<dbReference type="GO" id="GO:0016874">
    <property type="term" value="F:ligase activity"/>
    <property type="evidence" value="ECO:0007669"/>
    <property type="project" value="UniProtKB-KW"/>
</dbReference>
<evidence type="ECO:0000313" key="7">
    <source>
        <dbReference type="EMBL" id="QZD95080.1"/>
    </source>
</evidence>
<keyword evidence="3 5" id="KW-1133">Transmembrane helix</keyword>
<feature type="domain" description="O-antigen ligase-related" evidence="6">
    <location>
        <begin position="310"/>
        <end position="451"/>
    </location>
</feature>
<keyword evidence="4 5" id="KW-0472">Membrane</keyword>
<gene>
    <name evidence="7" type="ORF">K3136_13585</name>
</gene>
<dbReference type="InterPro" id="IPR051533">
    <property type="entry name" value="WaaL-like"/>
</dbReference>
<keyword evidence="2 5" id="KW-0812">Transmembrane</keyword>
<evidence type="ECO:0000313" key="8">
    <source>
        <dbReference type="Proteomes" id="UP000824321"/>
    </source>
</evidence>
<feature type="transmembrane region" description="Helical" evidence="5">
    <location>
        <begin position="59"/>
        <end position="78"/>
    </location>
</feature>
<keyword evidence="7" id="KW-0436">Ligase</keyword>
<feature type="transmembrane region" description="Helical" evidence="5">
    <location>
        <begin position="33"/>
        <end position="53"/>
    </location>
</feature>
<dbReference type="Proteomes" id="UP000824321">
    <property type="component" value="Chromosome"/>
</dbReference>
<dbReference type="EMBL" id="CP081294">
    <property type="protein sequence ID" value="QZD95080.1"/>
    <property type="molecule type" value="Genomic_DNA"/>
</dbReference>
<dbReference type="PANTHER" id="PTHR37422:SF13">
    <property type="entry name" value="LIPOPOLYSACCHARIDE BIOSYNTHESIS PROTEIN PA4999-RELATED"/>
    <property type="match status" value="1"/>
</dbReference>
<feature type="transmembrane region" description="Helical" evidence="5">
    <location>
        <begin position="182"/>
        <end position="200"/>
    </location>
</feature>
<feature type="transmembrane region" description="Helical" evidence="5">
    <location>
        <begin position="148"/>
        <end position="170"/>
    </location>
</feature>
<feature type="transmembrane region" description="Helical" evidence="5">
    <location>
        <begin position="322"/>
        <end position="340"/>
    </location>
</feature>
<accession>A0ABX9A1E3</accession>
<dbReference type="InterPro" id="IPR007016">
    <property type="entry name" value="O-antigen_ligase-rel_domated"/>
</dbReference>
<dbReference type="Pfam" id="PF04932">
    <property type="entry name" value="Wzy_C"/>
    <property type="match status" value="1"/>
</dbReference>
<reference evidence="7 8" key="1">
    <citation type="submission" date="2021-08" db="EMBL/GenBank/DDBJ databases">
        <title>Comparative Genomics Analysis of the Genus Qipengyuania Reveals Extensive Genetic Diversity and Metabolic Versatility, Including the Description of Fifteen Novel Species.</title>
        <authorList>
            <person name="Liu Y."/>
        </authorList>
    </citation>
    <scope>NUCLEOTIDE SEQUENCE [LARGE SCALE GENOMIC DNA]</scope>
    <source>
        <strain evidence="7 8">1NDH1</strain>
    </source>
</reference>
<evidence type="ECO:0000259" key="6">
    <source>
        <dbReference type="Pfam" id="PF04932"/>
    </source>
</evidence>
<comment type="subcellular location">
    <subcellularLocation>
        <location evidence="1">Membrane</location>
        <topology evidence="1">Multi-pass membrane protein</topology>
    </subcellularLocation>
</comment>
<evidence type="ECO:0000256" key="4">
    <source>
        <dbReference type="ARBA" id="ARBA00023136"/>
    </source>
</evidence>
<evidence type="ECO:0000256" key="1">
    <source>
        <dbReference type="ARBA" id="ARBA00004141"/>
    </source>
</evidence>
<evidence type="ECO:0000256" key="2">
    <source>
        <dbReference type="ARBA" id="ARBA00022692"/>
    </source>
</evidence>
<sequence>MARFLDTVMRGLGSPNFAPLAGYQRRDFYRNRAWLWAIGYFAALLTAAAAVVFLGPRALMLLAVPLALLALLIIWALPDSRNPPTNWVQRLLFCFIVALLLWPDYLAFDLPGLPWITALRLFAVPLAAVFLISISVSSSFRQAIRDRLSVAPVTIVLLLLFFGIATMSVLLSADPEASLNKLVVAGLYWLLTFFAALWVFSHRRNPNVFAGLIWAFAIVTCLIGLQEWRLQMIPWAGSIPSFLAIEDPAVQNILSAKSRATTGIYRVQSKFTTPLGFAEFLAFASPFILYFAVYGRNWLIKLAAMGSLPLILLSIIRTDSRLGFVGFCMTFLLFLGLWALRQWAQKRESIFGPAVTISYPVLLAGFLTATFFVGRLRAMVWGTKAQSFSSQAREEQIDMGMPMIWSEPWGHGIGRAASELGYRNLAGGLTIDTYYLAVGLEFGVLGFMVYFGIFLSALAYGLYYLLKSEDRKAVLLIPVMIAISIFIVVKSVFAQQENHPLVFIFLGMLVAICWQMRSVQDRTEQS</sequence>
<feature type="transmembrane region" description="Helical" evidence="5">
    <location>
        <begin position="352"/>
        <end position="373"/>
    </location>
</feature>
<protein>
    <submittedName>
        <fullName evidence="7">O-antigen ligase family protein</fullName>
    </submittedName>
</protein>
<feature type="transmembrane region" description="Helical" evidence="5">
    <location>
        <begin position="473"/>
        <end position="493"/>
    </location>
</feature>
<feature type="transmembrane region" description="Helical" evidence="5">
    <location>
        <begin position="275"/>
        <end position="293"/>
    </location>
</feature>
<proteinExistence type="predicted"/>
<evidence type="ECO:0000256" key="3">
    <source>
        <dbReference type="ARBA" id="ARBA00022989"/>
    </source>
</evidence>
<feature type="transmembrane region" description="Helical" evidence="5">
    <location>
        <begin position="499"/>
        <end position="516"/>
    </location>
</feature>
<keyword evidence="8" id="KW-1185">Reference proteome</keyword>
<organism evidence="7 8">
    <name type="scientific">Qipengyuania gelatinilytica</name>
    <dbReference type="NCBI Taxonomy" id="2867231"/>
    <lineage>
        <taxon>Bacteria</taxon>
        <taxon>Pseudomonadati</taxon>
        <taxon>Pseudomonadota</taxon>
        <taxon>Alphaproteobacteria</taxon>
        <taxon>Sphingomonadales</taxon>
        <taxon>Erythrobacteraceae</taxon>
        <taxon>Qipengyuania</taxon>
    </lineage>
</organism>
<name>A0ABX9A1E3_9SPHN</name>
<feature type="transmembrane region" description="Helical" evidence="5">
    <location>
        <begin position="298"/>
        <end position="316"/>
    </location>
</feature>
<dbReference type="RefSeq" id="WP_221430822.1">
    <property type="nucleotide sequence ID" value="NZ_CP081294.1"/>
</dbReference>
<feature type="transmembrane region" description="Helical" evidence="5">
    <location>
        <begin position="207"/>
        <end position="225"/>
    </location>
</feature>
<dbReference type="PANTHER" id="PTHR37422">
    <property type="entry name" value="TEICHURONIC ACID BIOSYNTHESIS PROTEIN TUAE"/>
    <property type="match status" value="1"/>
</dbReference>